<reference evidence="1 2" key="1">
    <citation type="journal article" date="2014" name="BMC Genomics">
        <title>Comparison of environmental and isolate Sulfobacillus genomes reveals diverse carbon, sulfur, nitrogen, and hydrogen metabolisms.</title>
        <authorList>
            <person name="Justice N.B."/>
            <person name="Norman A."/>
            <person name="Brown C.T."/>
            <person name="Singh A."/>
            <person name="Thomas B.C."/>
            <person name="Banfield J.F."/>
        </authorList>
    </citation>
    <scope>NUCLEOTIDE SEQUENCE [LARGE SCALE GENOMIC DNA]</scope>
    <source>
        <strain evidence="1">AMDSBA1</strain>
    </source>
</reference>
<accession>A0A2T2WL64</accession>
<name>A0A2T2WL64_9FIRM</name>
<comment type="caution">
    <text evidence="1">The sequence shown here is derived from an EMBL/GenBank/DDBJ whole genome shotgun (WGS) entry which is preliminary data.</text>
</comment>
<dbReference type="EMBL" id="PXYT01000101">
    <property type="protein sequence ID" value="PSR22981.1"/>
    <property type="molecule type" value="Genomic_DNA"/>
</dbReference>
<evidence type="ECO:0000313" key="1">
    <source>
        <dbReference type="EMBL" id="PSR22981.1"/>
    </source>
</evidence>
<proteinExistence type="predicted"/>
<dbReference type="AlphaFoldDB" id="A0A2T2WL64"/>
<gene>
    <name evidence="1" type="ORF">C7B43_20425</name>
</gene>
<organism evidence="1 2">
    <name type="scientific">Sulfobacillus benefaciens</name>
    <dbReference type="NCBI Taxonomy" id="453960"/>
    <lineage>
        <taxon>Bacteria</taxon>
        <taxon>Bacillati</taxon>
        <taxon>Bacillota</taxon>
        <taxon>Clostridia</taxon>
        <taxon>Eubacteriales</taxon>
        <taxon>Clostridiales Family XVII. Incertae Sedis</taxon>
        <taxon>Sulfobacillus</taxon>
    </lineage>
</organism>
<protein>
    <submittedName>
        <fullName evidence="1">Uncharacterized protein</fullName>
    </submittedName>
</protein>
<sequence>EDPGGTRRYFVFHFRIFGLRMGLSSFLVEIGADQLWHAAAVNGAERKNSGTFRSAAGSAIFARIRIYILTPKSVVSRFGLVPSPSQCGFRTSRNQPRKAFIMISQTISKCNCSGVGA</sequence>
<dbReference type="Proteomes" id="UP000242699">
    <property type="component" value="Unassembled WGS sequence"/>
</dbReference>
<evidence type="ECO:0000313" key="2">
    <source>
        <dbReference type="Proteomes" id="UP000242699"/>
    </source>
</evidence>
<feature type="non-terminal residue" evidence="1">
    <location>
        <position position="1"/>
    </location>
</feature>